<dbReference type="Gene3D" id="3.30.70.100">
    <property type="match status" value="1"/>
</dbReference>
<evidence type="ECO:0000313" key="2">
    <source>
        <dbReference type="EMBL" id="RRT40084.1"/>
    </source>
</evidence>
<feature type="compositionally biased region" description="Low complexity" evidence="1">
    <location>
        <begin position="81"/>
        <end position="99"/>
    </location>
</feature>
<accession>A0A426XKS6</accession>
<dbReference type="EMBL" id="AMZH03019656">
    <property type="protein sequence ID" value="RRT40084.1"/>
    <property type="molecule type" value="Genomic_DNA"/>
</dbReference>
<name>A0A426XKS6_ENSVE</name>
<reference evidence="2 3" key="1">
    <citation type="journal article" date="2014" name="Agronomy (Basel)">
        <title>A Draft Genome Sequence for Ensete ventricosum, the Drought-Tolerant Tree Against Hunger.</title>
        <authorList>
            <person name="Harrison J."/>
            <person name="Moore K.A."/>
            <person name="Paszkiewicz K."/>
            <person name="Jones T."/>
            <person name="Grant M."/>
            <person name="Ambacheew D."/>
            <person name="Muzemil S."/>
            <person name="Studholme D.J."/>
        </authorList>
    </citation>
    <scope>NUCLEOTIDE SEQUENCE [LARGE SCALE GENOMIC DNA]</scope>
</reference>
<proteinExistence type="predicted"/>
<organism evidence="2 3">
    <name type="scientific">Ensete ventricosum</name>
    <name type="common">Abyssinian banana</name>
    <name type="synonym">Musa ensete</name>
    <dbReference type="NCBI Taxonomy" id="4639"/>
    <lineage>
        <taxon>Eukaryota</taxon>
        <taxon>Viridiplantae</taxon>
        <taxon>Streptophyta</taxon>
        <taxon>Embryophyta</taxon>
        <taxon>Tracheophyta</taxon>
        <taxon>Spermatophyta</taxon>
        <taxon>Magnoliopsida</taxon>
        <taxon>Liliopsida</taxon>
        <taxon>Zingiberales</taxon>
        <taxon>Musaceae</taxon>
        <taxon>Ensete</taxon>
    </lineage>
</organism>
<feature type="region of interest" description="Disordered" evidence="1">
    <location>
        <begin position="58"/>
        <end position="127"/>
    </location>
</feature>
<dbReference type="InterPro" id="IPR044526">
    <property type="entry name" value="NAKR1-3"/>
</dbReference>
<dbReference type="InterPro" id="IPR036163">
    <property type="entry name" value="HMA_dom_sf"/>
</dbReference>
<protein>
    <submittedName>
        <fullName evidence="2">Uncharacterized protein</fullName>
    </submittedName>
</protein>
<comment type="caution">
    <text evidence="2">The sequence shown here is derived from an EMBL/GenBank/DDBJ whole genome shotgun (WGS) entry which is preliminary data.</text>
</comment>
<sequence length="263" mass="28505">MHRQTRALLSADATASSHRKMVALLFKGIKGVRFSCASSSSVAIRESVDRANSIALPITGRRGTRTKSQCAAPEPMPTDGSVSPSSSSRYLLSSTALLSDDPSFSSSRGDEEESVSTPPISSPRPHDLQVLNHLSVTRSSSTGERRCLMWVVRSSQVVVLRVSLHCKGCERKVRKHISKMEGELVVAVCVRIVHQTMTVDYYQVCVTGVTSFSVDSATKKVTVVGDVTPSGVLDSISKVKKNARFWSSPPQSSASSQLKEPYY</sequence>
<dbReference type="SUPFAM" id="SSF55008">
    <property type="entry name" value="HMA, heavy metal-associated domain"/>
    <property type="match status" value="2"/>
</dbReference>
<evidence type="ECO:0000313" key="3">
    <source>
        <dbReference type="Proteomes" id="UP000287651"/>
    </source>
</evidence>
<evidence type="ECO:0000256" key="1">
    <source>
        <dbReference type="SAM" id="MobiDB-lite"/>
    </source>
</evidence>
<dbReference type="GO" id="GO:0046872">
    <property type="term" value="F:metal ion binding"/>
    <property type="evidence" value="ECO:0007669"/>
    <property type="project" value="InterPro"/>
</dbReference>
<dbReference type="InterPro" id="IPR006121">
    <property type="entry name" value="HMA_dom"/>
</dbReference>
<dbReference type="AlphaFoldDB" id="A0A426XKS6"/>
<gene>
    <name evidence="2" type="ORF">B296_00041341</name>
</gene>
<dbReference type="PANTHER" id="PTHR46119">
    <property type="entry name" value="OS08G0405700 PROTEIN"/>
    <property type="match status" value="1"/>
</dbReference>
<dbReference type="Proteomes" id="UP000287651">
    <property type="component" value="Unassembled WGS sequence"/>
</dbReference>
<dbReference type="PANTHER" id="PTHR46119:SF15">
    <property type="entry name" value="PROTEIN SODIUM POTASSIUM ROOT DEFECTIVE 2"/>
    <property type="match status" value="1"/>
</dbReference>
<dbReference type="CDD" id="cd00371">
    <property type="entry name" value="HMA"/>
    <property type="match status" value="1"/>
</dbReference>